<reference evidence="1 2" key="1">
    <citation type="journal article" date="2022" name="Plant J.">
        <title>Chromosome-level genome of Camellia lanceoleosa provides a valuable resource for understanding genome evolution and self-incompatibility.</title>
        <authorList>
            <person name="Gong W."/>
            <person name="Xiao S."/>
            <person name="Wang L."/>
            <person name="Liao Z."/>
            <person name="Chang Y."/>
            <person name="Mo W."/>
            <person name="Hu G."/>
            <person name="Li W."/>
            <person name="Zhao G."/>
            <person name="Zhu H."/>
            <person name="Hu X."/>
            <person name="Ji K."/>
            <person name="Xiang X."/>
            <person name="Song Q."/>
            <person name="Yuan D."/>
            <person name="Jin S."/>
            <person name="Zhang L."/>
        </authorList>
    </citation>
    <scope>NUCLEOTIDE SEQUENCE [LARGE SCALE GENOMIC DNA]</scope>
    <source>
        <strain evidence="1">SQ_2022a</strain>
    </source>
</reference>
<dbReference type="EMBL" id="CM045768">
    <property type="protein sequence ID" value="KAI7983473.1"/>
    <property type="molecule type" value="Genomic_DNA"/>
</dbReference>
<gene>
    <name evidence="1" type="ORF">LOK49_LG15G02122</name>
</gene>
<sequence length="307" mass="34167">MASLRLHGGGGYESFAAAAAAAAVASSSDQRGCVGHQNRFFPNKNNIKKKNLLISEENQTPNHQHKKAQSHRCCSTASVAANWPAGDKGRAVIPSCDHAYAADHWTEVISKFAANKRMVVDNEEKKEEDYSSQKLDRWMRDSVVEIVNNIGEAPFLVHIYSDEDGDKSKECSSSKKGMRLVKEKADADSWPTIKGRWDGGISPIPNGVILVEELKPKQVSDELFDDEDETKGIVDNNNNSNSQLQYSTTKIWGVLIQAKGLNGTACYILKTCRVENFLGFCTHFCLLRVECFVDNAETQLKKLWLQR</sequence>
<comment type="caution">
    <text evidence="1">The sequence shown here is derived from an EMBL/GenBank/DDBJ whole genome shotgun (WGS) entry which is preliminary data.</text>
</comment>
<keyword evidence="2" id="KW-1185">Reference proteome</keyword>
<organism evidence="1 2">
    <name type="scientific">Camellia lanceoleosa</name>
    <dbReference type="NCBI Taxonomy" id="1840588"/>
    <lineage>
        <taxon>Eukaryota</taxon>
        <taxon>Viridiplantae</taxon>
        <taxon>Streptophyta</taxon>
        <taxon>Embryophyta</taxon>
        <taxon>Tracheophyta</taxon>
        <taxon>Spermatophyta</taxon>
        <taxon>Magnoliopsida</taxon>
        <taxon>eudicotyledons</taxon>
        <taxon>Gunneridae</taxon>
        <taxon>Pentapetalae</taxon>
        <taxon>asterids</taxon>
        <taxon>Ericales</taxon>
        <taxon>Theaceae</taxon>
        <taxon>Camellia</taxon>
    </lineage>
</organism>
<name>A0ACC0F3Z9_9ERIC</name>
<dbReference type="Proteomes" id="UP001060215">
    <property type="component" value="Chromosome 11"/>
</dbReference>
<accession>A0ACC0F3Z9</accession>
<evidence type="ECO:0000313" key="2">
    <source>
        <dbReference type="Proteomes" id="UP001060215"/>
    </source>
</evidence>
<proteinExistence type="predicted"/>
<protein>
    <submittedName>
        <fullName evidence="1">Uncharacterized protein</fullName>
    </submittedName>
</protein>
<evidence type="ECO:0000313" key="1">
    <source>
        <dbReference type="EMBL" id="KAI7983473.1"/>
    </source>
</evidence>